<dbReference type="SUPFAM" id="SSF103481">
    <property type="entry name" value="Multidrug resistance efflux transporter EmrE"/>
    <property type="match status" value="2"/>
</dbReference>
<evidence type="ECO:0000256" key="5">
    <source>
        <dbReference type="ARBA" id="ARBA00023136"/>
    </source>
</evidence>
<feature type="transmembrane region" description="Helical" evidence="6">
    <location>
        <begin position="135"/>
        <end position="152"/>
    </location>
</feature>
<keyword evidence="3 6" id="KW-0812">Transmembrane</keyword>
<feature type="transmembrane region" description="Helical" evidence="6">
    <location>
        <begin position="191"/>
        <end position="213"/>
    </location>
</feature>
<dbReference type="InterPro" id="IPR037185">
    <property type="entry name" value="EmrE-like"/>
</dbReference>
<dbReference type="AlphaFoldDB" id="A0A7W6ND50"/>
<evidence type="ECO:0000256" key="1">
    <source>
        <dbReference type="ARBA" id="ARBA00004651"/>
    </source>
</evidence>
<evidence type="ECO:0000313" key="8">
    <source>
        <dbReference type="EMBL" id="MBB4053366.1"/>
    </source>
</evidence>
<reference evidence="8 9" key="1">
    <citation type="submission" date="2020-08" db="EMBL/GenBank/DDBJ databases">
        <title>Genomic Encyclopedia of Type Strains, Phase IV (KMG-IV): sequencing the most valuable type-strain genomes for metagenomic binning, comparative biology and taxonomic classification.</title>
        <authorList>
            <person name="Goeker M."/>
        </authorList>
    </citation>
    <scope>NUCLEOTIDE SEQUENCE [LARGE SCALE GENOMIC DNA]</scope>
    <source>
        <strain evidence="8 9">DSM 23447</strain>
    </source>
</reference>
<feature type="transmembrane region" description="Helical" evidence="6">
    <location>
        <begin position="84"/>
        <end position="104"/>
    </location>
</feature>
<feature type="transmembrane region" description="Helical" evidence="6">
    <location>
        <begin position="158"/>
        <end position="179"/>
    </location>
</feature>
<dbReference type="InterPro" id="IPR051258">
    <property type="entry name" value="Diverse_Substrate_Transporter"/>
</dbReference>
<organism evidence="8 9">
    <name type="scientific">Devosia subaequoris</name>
    <dbReference type="NCBI Taxonomy" id="395930"/>
    <lineage>
        <taxon>Bacteria</taxon>
        <taxon>Pseudomonadati</taxon>
        <taxon>Pseudomonadota</taxon>
        <taxon>Alphaproteobacteria</taxon>
        <taxon>Hyphomicrobiales</taxon>
        <taxon>Devosiaceae</taxon>
        <taxon>Devosia</taxon>
    </lineage>
</organism>
<feature type="transmembrane region" description="Helical" evidence="6">
    <location>
        <begin position="250"/>
        <end position="270"/>
    </location>
</feature>
<feature type="transmembrane region" description="Helical" evidence="6">
    <location>
        <begin position="276"/>
        <end position="297"/>
    </location>
</feature>
<protein>
    <submittedName>
        <fullName evidence="8">Inner membrane transporter RhtA</fullName>
    </submittedName>
</protein>
<comment type="caution">
    <text evidence="8">The sequence shown here is derived from an EMBL/GenBank/DDBJ whole genome shotgun (WGS) entry which is preliminary data.</text>
</comment>
<dbReference type="InterPro" id="IPR000620">
    <property type="entry name" value="EamA_dom"/>
</dbReference>
<feature type="transmembrane region" description="Helical" evidence="6">
    <location>
        <begin position="219"/>
        <end position="238"/>
    </location>
</feature>
<keyword evidence="9" id="KW-1185">Reference proteome</keyword>
<accession>A0A7W6ND50</accession>
<sequence>MSPISLLGGFVHSKALTVRPNSILLPVLLVTLGMVFTQTGASFAKMLFPLVGAGGATALRLTLAALVLIAVFRPWRFSLGPRQWRAVLLYGGAMGAMNLFFYAALEHIPLGIAVALEFTGPLAVALFGARKLVDFLWIVLAVAGFALLLPWTHTGGDIAPIGVVLALCAGACWAGYIVFGQRAGTGGGAHIAALGVGTAALIAVPFGVATAGASLFDPAILPLGLAVALMSSAIPYALDMVALPHIPSRLFGILMSGQPAFAALSGLVILGEVLGWTQIAGMAAIIVASIGATLTIARRVPPPEVLES</sequence>
<evidence type="ECO:0000313" key="9">
    <source>
        <dbReference type="Proteomes" id="UP000547011"/>
    </source>
</evidence>
<keyword evidence="4 6" id="KW-1133">Transmembrane helix</keyword>
<evidence type="ECO:0000256" key="6">
    <source>
        <dbReference type="SAM" id="Phobius"/>
    </source>
</evidence>
<dbReference type="EMBL" id="JACIEW010000008">
    <property type="protein sequence ID" value="MBB4053366.1"/>
    <property type="molecule type" value="Genomic_DNA"/>
</dbReference>
<feature type="transmembrane region" description="Helical" evidence="6">
    <location>
        <begin position="110"/>
        <end position="128"/>
    </location>
</feature>
<dbReference type="PANTHER" id="PTHR42920:SF5">
    <property type="entry name" value="EAMA DOMAIN-CONTAINING PROTEIN"/>
    <property type="match status" value="1"/>
</dbReference>
<evidence type="ECO:0000256" key="4">
    <source>
        <dbReference type="ARBA" id="ARBA00022989"/>
    </source>
</evidence>
<feature type="transmembrane region" description="Helical" evidence="6">
    <location>
        <begin position="23"/>
        <end position="44"/>
    </location>
</feature>
<dbReference type="Proteomes" id="UP000547011">
    <property type="component" value="Unassembled WGS sequence"/>
</dbReference>
<proteinExistence type="predicted"/>
<feature type="domain" description="EamA" evidence="7">
    <location>
        <begin position="161"/>
        <end position="291"/>
    </location>
</feature>
<comment type="subcellular location">
    <subcellularLocation>
        <location evidence="1">Cell membrane</location>
        <topology evidence="1">Multi-pass membrane protein</topology>
    </subcellularLocation>
</comment>
<feature type="transmembrane region" description="Helical" evidence="6">
    <location>
        <begin position="50"/>
        <end position="72"/>
    </location>
</feature>
<evidence type="ECO:0000256" key="3">
    <source>
        <dbReference type="ARBA" id="ARBA00022692"/>
    </source>
</evidence>
<keyword evidence="2" id="KW-1003">Cell membrane</keyword>
<dbReference type="RefSeq" id="WP_183312164.1">
    <property type="nucleotide sequence ID" value="NZ_JACIEW010000008.1"/>
</dbReference>
<gene>
    <name evidence="8" type="ORF">GGR20_003026</name>
</gene>
<dbReference type="GO" id="GO:0005886">
    <property type="term" value="C:plasma membrane"/>
    <property type="evidence" value="ECO:0007669"/>
    <property type="project" value="UniProtKB-SubCell"/>
</dbReference>
<name>A0A7W6ND50_9HYPH</name>
<evidence type="ECO:0000259" key="7">
    <source>
        <dbReference type="Pfam" id="PF00892"/>
    </source>
</evidence>
<keyword evidence="5 6" id="KW-0472">Membrane</keyword>
<dbReference type="PANTHER" id="PTHR42920">
    <property type="entry name" value="OS03G0707200 PROTEIN-RELATED"/>
    <property type="match status" value="1"/>
</dbReference>
<evidence type="ECO:0000256" key="2">
    <source>
        <dbReference type="ARBA" id="ARBA00022475"/>
    </source>
</evidence>
<dbReference type="Pfam" id="PF00892">
    <property type="entry name" value="EamA"/>
    <property type="match status" value="1"/>
</dbReference>